<feature type="transmembrane region" description="Helical" evidence="9">
    <location>
        <begin position="40"/>
        <end position="61"/>
    </location>
</feature>
<comment type="caution">
    <text evidence="11">The sequence shown here is derived from an EMBL/GenBank/DDBJ whole genome shotgun (WGS) entry which is preliminary data.</text>
</comment>
<dbReference type="Proteomes" id="UP000294616">
    <property type="component" value="Unassembled WGS sequence"/>
</dbReference>
<dbReference type="AlphaFoldDB" id="A0A4R1M2C7"/>
<feature type="transmembrane region" description="Helical" evidence="9">
    <location>
        <begin position="111"/>
        <end position="130"/>
    </location>
</feature>
<dbReference type="InterPro" id="IPR045062">
    <property type="entry name" value="Cyt_c_biogenesis_CcsA/CcmC"/>
</dbReference>
<dbReference type="Pfam" id="PF01578">
    <property type="entry name" value="Cytochrom_C_asm"/>
    <property type="match status" value="1"/>
</dbReference>
<keyword evidence="8 9" id="KW-0472">Membrane</keyword>
<evidence type="ECO:0000259" key="10">
    <source>
        <dbReference type="Pfam" id="PF01578"/>
    </source>
</evidence>
<dbReference type="PANTHER" id="PTHR30071:SF1">
    <property type="entry name" value="CYTOCHROME B_B6 PROTEIN-RELATED"/>
    <property type="match status" value="1"/>
</dbReference>
<dbReference type="InterPro" id="IPR003557">
    <property type="entry name" value="Cyt_c_biogenesis_CcmC"/>
</dbReference>
<keyword evidence="5 9" id="KW-0812">Transmembrane</keyword>
<dbReference type="OrthoDB" id="9814290at2"/>
<dbReference type="PANTHER" id="PTHR30071">
    <property type="entry name" value="HEME EXPORTER PROTEIN C"/>
    <property type="match status" value="1"/>
</dbReference>
<keyword evidence="6" id="KW-0201">Cytochrome c-type biogenesis</keyword>
<evidence type="ECO:0000256" key="6">
    <source>
        <dbReference type="ARBA" id="ARBA00022748"/>
    </source>
</evidence>
<feature type="transmembrane region" description="Helical" evidence="9">
    <location>
        <begin position="142"/>
        <end position="159"/>
    </location>
</feature>
<dbReference type="InterPro" id="IPR002541">
    <property type="entry name" value="Cyt_c_assembly"/>
</dbReference>
<dbReference type="EMBL" id="SMGO01000001">
    <property type="protein sequence ID" value="TCK85362.1"/>
    <property type="molecule type" value="Genomic_DNA"/>
</dbReference>
<dbReference type="GO" id="GO:0020037">
    <property type="term" value="F:heme binding"/>
    <property type="evidence" value="ECO:0007669"/>
    <property type="project" value="InterPro"/>
</dbReference>
<evidence type="ECO:0000256" key="1">
    <source>
        <dbReference type="ARBA" id="ARBA00002442"/>
    </source>
</evidence>
<evidence type="ECO:0000256" key="5">
    <source>
        <dbReference type="ARBA" id="ARBA00022692"/>
    </source>
</evidence>
<feature type="transmembrane region" description="Helical" evidence="9">
    <location>
        <begin position="187"/>
        <end position="206"/>
    </location>
</feature>
<protein>
    <recommendedName>
        <fullName evidence="4">Heme exporter protein C</fullName>
    </recommendedName>
</protein>
<comment type="subcellular location">
    <subcellularLocation>
        <location evidence="2">Membrane</location>
        <topology evidence="2">Multi-pass membrane protein</topology>
    </subcellularLocation>
</comment>
<comment type="similarity">
    <text evidence="3">Belongs to the CcmC/CycZ/HelC family.</text>
</comment>
<evidence type="ECO:0000256" key="3">
    <source>
        <dbReference type="ARBA" id="ARBA00005840"/>
    </source>
</evidence>
<evidence type="ECO:0000313" key="12">
    <source>
        <dbReference type="Proteomes" id="UP000294616"/>
    </source>
</evidence>
<evidence type="ECO:0000256" key="9">
    <source>
        <dbReference type="SAM" id="Phobius"/>
    </source>
</evidence>
<evidence type="ECO:0000256" key="2">
    <source>
        <dbReference type="ARBA" id="ARBA00004141"/>
    </source>
</evidence>
<comment type="function">
    <text evidence="1">Required for the export of heme to the periplasm for the biogenesis of c-type cytochromes.</text>
</comment>
<dbReference type="GO" id="GO:0015232">
    <property type="term" value="F:heme transmembrane transporter activity"/>
    <property type="evidence" value="ECO:0007669"/>
    <property type="project" value="InterPro"/>
</dbReference>
<dbReference type="RefSeq" id="WP_132221501.1">
    <property type="nucleotide sequence ID" value="NZ_SMGO01000001.1"/>
</dbReference>
<dbReference type="PRINTS" id="PR01386">
    <property type="entry name" value="CCMCBIOGNSIS"/>
</dbReference>
<evidence type="ECO:0000256" key="8">
    <source>
        <dbReference type="ARBA" id="ARBA00023136"/>
    </source>
</evidence>
<evidence type="ECO:0000313" key="11">
    <source>
        <dbReference type="EMBL" id="TCK85362.1"/>
    </source>
</evidence>
<evidence type="ECO:0000256" key="4">
    <source>
        <dbReference type="ARBA" id="ARBA00016463"/>
    </source>
</evidence>
<feature type="domain" description="Cytochrome c assembly protein" evidence="10">
    <location>
        <begin position="36"/>
        <end position="159"/>
    </location>
</feature>
<keyword evidence="7 9" id="KW-1133">Transmembrane helix</keyword>
<gene>
    <name evidence="11" type="ORF">C8N28_0668</name>
</gene>
<organism evidence="11 12">
    <name type="scientific">Albibacterium bauzanense</name>
    <dbReference type="NCBI Taxonomy" id="653929"/>
    <lineage>
        <taxon>Bacteria</taxon>
        <taxon>Pseudomonadati</taxon>
        <taxon>Bacteroidota</taxon>
        <taxon>Sphingobacteriia</taxon>
        <taxon>Sphingobacteriales</taxon>
        <taxon>Sphingobacteriaceae</taxon>
        <taxon>Albibacterium</taxon>
    </lineage>
</organism>
<accession>A0A4R1M2C7</accession>
<keyword evidence="12" id="KW-1185">Reference proteome</keyword>
<proteinExistence type="inferred from homology"/>
<feature type="transmembrane region" description="Helical" evidence="9">
    <location>
        <begin position="73"/>
        <end position="99"/>
    </location>
</feature>
<reference evidence="11 12" key="1">
    <citation type="submission" date="2019-03" db="EMBL/GenBank/DDBJ databases">
        <title>Genomic Encyclopedia of Archaeal and Bacterial Type Strains, Phase II (KMG-II): from individual species to whole genera.</title>
        <authorList>
            <person name="Goeker M."/>
        </authorList>
    </citation>
    <scope>NUCLEOTIDE SEQUENCE [LARGE SCALE GENOMIC DNA]</scope>
    <source>
        <strain evidence="11 12">DSM 22554</strain>
    </source>
</reference>
<name>A0A4R1M2C7_9SPHI</name>
<evidence type="ECO:0000256" key="7">
    <source>
        <dbReference type="ARBA" id="ARBA00022989"/>
    </source>
</evidence>
<sequence>MKSYWWKFLGAAIVAYTVIAGLLGEVPALPILHESIRNVYFHVPMWFAMLLMYLISVVYSIKYLGSGKPEDDFIAVESVNVGLIFCLFGLLSGMLWANITWGDPWPNDPKLNSSAIASLMYLAYVVLRNALDEEQKRGKISAIYNVFAFPIMIVLLFILPRLTDSLHPGNGGNPGFSGYDMTGSMKWVFRPAALGWMLIGCWIMTLRYRIRKLEYHTDEQSN</sequence>
<dbReference type="GO" id="GO:0017004">
    <property type="term" value="P:cytochrome complex assembly"/>
    <property type="evidence" value="ECO:0007669"/>
    <property type="project" value="UniProtKB-KW"/>
</dbReference>
<dbReference type="GO" id="GO:0005886">
    <property type="term" value="C:plasma membrane"/>
    <property type="evidence" value="ECO:0007669"/>
    <property type="project" value="TreeGrafter"/>
</dbReference>